<dbReference type="Proteomes" id="UP001500620">
    <property type="component" value="Unassembled WGS sequence"/>
</dbReference>
<accession>A0ABP8DES4</accession>
<organism evidence="1 2">
    <name type="scientific">Dactylosporangium darangshiense</name>
    <dbReference type="NCBI Taxonomy" id="579108"/>
    <lineage>
        <taxon>Bacteria</taxon>
        <taxon>Bacillati</taxon>
        <taxon>Actinomycetota</taxon>
        <taxon>Actinomycetes</taxon>
        <taxon>Micromonosporales</taxon>
        <taxon>Micromonosporaceae</taxon>
        <taxon>Dactylosporangium</taxon>
    </lineage>
</organism>
<dbReference type="RefSeq" id="WP_345131288.1">
    <property type="nucleotide sequence ID" value="NZ_BAABAT010000017.1"/>
</dbReference>
<reference evidence="2" key="1">
    <citation type="journal article" date="2019" name="Int. J. Syst. Evol. Microbiol.">
        <title>The Global Catalogue of Microorganisms (GCM) 10K type strain sequencing project: providing services to taxonomists for standard genome sequencing and annotation.</title>
        <authorList>
            <consortium name="The Broad Institute Genomics Platform"/>
            <consortium name="The Broad Institute Genome Sequencing Center for Infectious Disease"/>
            <person name="Wu L."/>
            <person name="Ma J."/>
        </authorList>
    </citation>
    <scope>NUCLEOTIDE SEQUENCE [LARGE SCALE GENOMIC DNA]</scope>
    <source>
        <strain evidence="2">JCM 17441</strain>
    </source>
</reference>
<dbReference type="EMBL" id="BAABAT010000017">
    <property type="protein sequence ID" value="GAA4254236.1"/>
    <property type="molecule type" value="Genomic_DNA"/>
</dbReference>
<gene>
    <name evidence="1" type="ORF">GCM10022255_058180</name>
</gene>
<comment type="caution">
    <text evidence="1">The sequence shown here is derived from an EMBL/GenBank/DDBJ whole genome shotgun (WGS) entry which is preliminary data.</text>
</comment>
<protein>
    <submittedName>
        <fullName evidence="1">Uncharacterized protein</fullName>
    </submittedName>
</protein>
<evidence type="ECO:0000313" key="2">
    <source>
        <dbReference type="Proteomes" id="UP001500620"/>
    </source>
</evidence>
<proteinExistence type="predicted"/>
<name>A0ABP8DES4_9ACTN</name>
<keyword evidence="2" id="KW-1185">Reference proteome</keyword>
<sequence>MWGNSVGLYDLGDGWQRVGVHPFNRERLRLAAGVQELAAATAAPVLAGWVSESACAHLEARTPAGVVVSMHLPNTDERCGYVHLDGQPGRVEPRHAVEAFEAWAHEAGRTPATDTISAVVHGAWNERPCRENAVLALFAALGFPPGQEILPVIDPHDPAFGDYDLWTNFADNRAATLIRAPEKGWVLGPEYDLTPMDRDYLRFEDLVRGSVYGGGLSRDELIAEYEQLTGRWPDPQSSLHRGN</sequence>
<evidence type="ECO:0000313" key="1">
    <source>
        <dbReference type="EMBL" id="GAA4254236.1"/>
    </source>
</evidence>